<evidence type="ECO:0000313" key="2">
    <source>
        <dbReference type="Proteomes" id="UP000297299"/>
    </source>
</evidence>
<accession>A0A4Y8D3T0</accession>
<dbReference type="EMBL" id="PHWZ01000170">
    <property type="protein sequence ID" value="TEY61347.1"/>
    <property type="molecule type" value="Genomic_DNA"/>
</dbReference>
<protein>
    <submittedName>
        <fullName evidence="1">Uncharacterized protein</fullName>
    </submittedName>
</protein>
<dbReference type="AlphaFoldDB" id="A0A4Y8D3T0"/>
<keyword evidence="2" id="KW-1185">Reference proteome</keyword>
<proteinExistence type="predicted"/>
<reference evidence="1 2" key="1">
    <citation type="submission" date="2017-11" db="EMBL/GenBank/DDBJ databases">
        <title>Comparative genomics of Botrytis spp.</title>
        <authorList>
            <person name="Valero-Jimenez C.A."/>
            <person name="Tapia P."/>
            <person name="Veloso J."/>
            <person name="Silva-Moreno E."/>
            <person name="Staats M."/>
            <person name="Valdes J.H."/>
            <person name="Van Kan J.A.L."/>
        </authorList>
    </citation>
    <scope>NUCLEOTIDE SEQUENCE [LARGE SCALE GENOMIC DNA]</scope>
    <source>
        <strain evidence="1 2">MUCL2830</strain>
    </source>
</reference>
<comment type="caution">
    <text evidence="1">The sequence shown here is derived from an EMBL/GenBank/DDBJ whole genome shotgun (WGS) entry which is preliminary data.</text>
</comment>
<name>A0A4Y8D3T0_9HELO</name>
<dbReference type="OrthoDB" id="3547784at2759"/>
<evidence type="ECO:0000313" key="1">
    <source>
        <dbReference type="EMBL" id="TEY61347.1"/>
    </source>
</evidence>
<sequence length="226" mass="26572">MWLDREVDTLHLTNMFELPGCKGDHKVSSNLTGLRFLTTGVMNITWMGKIVRDSDIFWTGLEGFCPGLQRLTVVLNDIRKFPRVQRAFDGISSEHLFQEFNEAFIDQLRHCQWIQPRTHRIRLEFDIQRSRDLCEIKFPKAMQLNMDYWRKIDIRPVWIAYITPFYVDSLSGEVFPGPFMVVRTYEDLAVFIACNEDGSFLNEYDHIKQLFDEGDEGECFVVIDND</sequence>
<organism evidence="1 2">
    <name type="scientific">Botryotinia calthae</name>
    <dbReference type="NCBI Taxonomy" id="38488"/>
    <lineage>
        <taxon>Eukaryota</taxon>
        <taxon>Fungi</taxon>
        <taxon>Dikarya</taxon>
        <taxon>Ascomycota</taxon>
        <taxon>Pezizomycotina</taxon>
        <taxon>Leotiomycetes</taxon>
        <taxon>Helotiales</taxon>
        <taxon>Sclerotiniaceae</taxon>
        <taxon>Botryotinia</taxon>
    </lineage>
</organism>
<gene>
    <name evidence="1" type="ORF">BOTCAL_0170g00130</name>
</gene>
<dbReference type="Proteomes" id="UP000297299">
    <property type="component" value="Unassembled WGS sequence"/>
</dbReference>